<dbReference type="Proteomes" id="UP000005104">
    <property type="component" value="Chromosome"/>
</dbReference>
<organism evidence="2 3">
    <name type="scientific">Desulfosporosinus youngiae DSM 17734</name>
    <dbReference type="NCBI Taxonomy" id="768710"/>
    <lineage>
        <taxon>Bacteria</taxon>
        <taxon>Bacillati</taxon>
        <taxon>Bacillota</taxon>
        <taxon>Clostridia</taxon>
        <taxon>Eubacteriales</taxon>
        <taxon>Desulfitobacteriaceae</taxon>
        <taxon>Desulfosporosinus</taxon>
    </lineage>
</organism>
<dbReference type="EMBL" id="CM001441">
    <property type="protein sequence ID" value="EHQ88915.1"/>
    <property type="molecule type" value="Genomic_DNA"/>
</dbReference>
<evidence type="ECO:0000313" key="2">
    <source>
        <dbReference type="EMBL" id="EHQ88915.1"/>
    </source>
</evidence>
<dbReference type="InterPro" id="IPR012903">
    <property type="entry name" value="Nif11"/>
</dbReference>
<sequence length="80" mass="8971">MSIESAKAFVAKLKTDEGFANQVKAFPNAEERLAFVKESGFDFTPEEIKQVDEELSDNELDAVAGGDHWCENAFCWTFGY</sequence>
<dbReference type="HOGENOM" id="CLU_158613_3_1_9"/>
<dbReference type="AlphaFoldDB" id="H5Y3E6"/>
<accession>H5Y3E6</accession>
<protein>
    <submittedName>
        <fullName evidence="2">Bacteriocin propeptide, TIGR03798 family</fullName>
    </submittedName>
</protein>
<name>H5Y3E6_9FIRM</name>
<dbReference type="OrthoDB" id="5458396at2"/>
<dbReference type="Pfam" id="PF07862">
    <property type="entry name" value="Nif11"/>
    <property type="match status" value="1"/>
</dbReference>
<dbReference type="RefSeq" id="WP_007781929.1">
    <property type="nucleotide sequence ID" value="NZ_CM001441.1"/>
</dbReference>
<evidence type="ECO:0000313" key="3">
    <source>
        <dbReference type="Proteomes" id="UP000005104"/>
    </source>
</evidence>
<evidence type="ECO:0000259" key="1">
    <source>
        <dbReference type="Pfam" id="PF07862"/>
    </source>
</evidence>
<dbReference type="eggNOG" id="ENOG5033EBP">
    <property type="taxonomic scope" value="Bacteria"/>
</dbReference>
<dbReference type="InterPro" id="IPR022516">
    <property type="entry name" value="CHP03798_Ocin"/>
</dbReference>
<feature type="domain" description="Nif11" evidence="1">
    <location>
        <begin position="1"/>
        <end position="47"/>
    </location>
</feature>
<proteinExistence type="predicted"/>
<gene>
    <name evidence="2" type="ORF">DesyoDRAFT_1787</name>
</gene>
<dbReference type="NCBIfam" id="TIGR03798">
    <property type="entry name" value="leader_Nif11"/>
    <property type="match status" value="1"/>
</dbReference>
<reference evidence="2 3" key="1">
    <citation type="submission" date="2011-11" db="EMBL/GenBank/DDBJ databases">
        <title>The Noncontiguous Finished genome of Desulfosporosinus youngiae DSM 17734.</title>
        <authorList>
            <consortium name="US DOE Joint Genome Institute (JGI-PGF)"/>
            <person name="Lucas S."/>
            <person name="Han J."/>
            <person name="Lapidus A."/>
            <person name="Cheng J.-F."/>
            <person name="Goodwin L."/>
            <person name="Pitluck S."/>
            <person name="Peters L."/>
            <person name="Ovchinnikova G."/>
            <person name="Lu M."/>
            <person name="Land M.L."/>
            <person name="Hauser L."/>
            <person name="Pester M."/>
            <person name="Spring S."/>
            <person name="Ollivier B."/>
            <person name="Rattei T."/>
            <person name="Klenk H.-P."/>
            <person name="Wagner M."/>
            <person name="Loy A."/>
            <person name="Woyke T.J."/>
        </authorList>
    </citation>
    <scope>NUCLEOTIDE SEQUENCE [LARGE SCALE GENOMIC DNA]</scope>
    <source>
        <strain evidence="2 3">DSM 17734</strain>
    </source>
</reference>
<keyword evidence="3" id="KW-1185">Reference proteome</keyword>
<dbReference type="STRING" id="768710.DesyoDRAFT_1787"/>